<proteinExistence type="predicted"/>
<dbReference type="EMBL" id="CALNXK010000033">
    <property type="protein sequence ID" value="CAH3119024.1"/>
    <property type="molecule type" value="Genomic_DNA"/>
</dbReference>
<keyword evidence="1" id="KW-0732">Signal</keyword>
<evidence type="ECO:0000313" key="2">
    <source>
        <dbReference type="EMBL" id="CAH3119024.1"/>
    </source>
</evidence>
<dbReference type="Proteomes" id="UP001159405">
    <property type="component" value="Unassembled WGS sequence"/>
</dbReference>
<evidence type="ECO:0008006" key="4">
    <source>
        <dbReference type="Google" id="ProtNLM"/>
    </source>
</evidence>
<feature type="signal peptide" evidence="1">
    <location>
        <begin position="1"/>
        <end position="24"/>
    </location>
</feature>
<dbReference type="PANTHER" id="PTHR39313">
    <property type="entry name" value="IM:7138239"/>
    <property type="match status" value="1"/>
</dbReference>
<gene>
    <name evidence="2" type="ORF">PLOB_00027248</name>
</gene>
<feature type="chain" id="PRO_5045902838" description="Secreted protein" evidence="1">
    <location>
        <begin position="25"/>
        <end position="154"/>
    </location>
</feature>
<accession>A0ABN8NVQ7</accession>
<organism evidence="2 3">
    <name type="scientific">Porites lobata</name>
    <dbReference type="NCBI Taxonomy" id="104759"/>
    <lineage>
        <taxon>Eukaryota</taxon>
        <taxon>Metazoa</taxon>
        <taxon>Cnidaria</taxon>
        <taxon>Anthozoa</taxon>
        <taxon>Hexacorallia</taxon>
        <taxon>Scleractinia</taxon>
        <taxon>Fungiina</taxon>
        <taxon>Poritidae</taxon>
        <taxon>Porites</taxon>
    </lineage>
</organism>
<protein>
    <recommendedName>
        <fullName evidence="4">Secreted protein</fullName>
    </recommendedName>
</protein>
<evidence type="ECO:0000256" key="1">
    <source>
        <dbReference type="SAM" id="SignalP"/>
    </source>
</evidence>
<name>A0ABN8NVQ7_9CNID</name>
<comment type="caution">
    <text evidence="2">The sequence shown here is derived from an EMBL/GenBank/DDBJ whole genome shotgun (WGS) entry which is preliminary data.</text>
</comment>
<keyword evidence="3" id="KW-1185">Reference proteome</keyword>
<sequence length="154" mass="17290">MNFTGKVMVVGVLLSFCFLKAGLSTGGEDLRRRLEQVENRKSYKEITCDVAKCGSRKESRNNSNVPARITCIPHSITEERHLISDFYVKPIETIQSCQEVTSGCQRFPRMYTYYPHTTFNRTIDVGVCAGSCGNQLSCRPVWTNQKAIATPNGE</sequence>
<evidence type="ECO:0000313" key="3">
    <source>
        <dbReference type="Proteomes" id="UP001159405"/>
    </source>
</evidence>
<reference evidence="2 3" key="1">
    <citation type="submission" date="2022-05" db="EMBL/GenBank/DDBJ databases">
        <authorList>
            <consortium name="Genoscope - CEA"/>
            <person name="William W."/>
        </authorList>
    </citation>
    <scope>NUCLEOTIDE SEQUENCE [LARGE SCALE GENOMIC DNA]</scope>
</reference>
<dbReference type="PANTHER" id="PTHR39313:SF1">
    <property type="entry name" value="IM:7138239"/>
    <property type="match status" value="1"/>
</dbReference>